<keyword evidence="3" id="KW-1185">Reference proteome</keyword>
<proteinExistence type="predicted"/>
<evidence type="ECO:0000313" key="2">
    <source>
        <dbReference type="EnsemblPlants" id="PGSC0003DMT400090039"/>
    </source>
</evidence>
<dbReference type="InterPro" id="IPR046796">
    <property type="entry name" value="Transposase_32_dom"/>
</dbReference>
<name>M1DJH4_SOLTU</name>
<dbReference type="PANTHER" id="PTHR33180">
    <property type="entry name" value="PHOTOSYSTEM II CP43 REACTION CENTER PROTEIN"/>
    <property type="match status" value="1"/>
</dbReference>
<feature type="domain" description="Putative plant transposon protein" evidence="1">
    <location>
        <begin position="112"/>
        <end position="242"/>
    </location>
</feature>
<dbReference type="HOGENOM" id="CLU_1148914_0_0_1"/>
<accession>M1DJH4</accession>
<dbReference type="Gramene" id="PGSC0003DMT400090039">
    <property type="protein sequence ID" value="PGSC0003DMT400090039"/>
    <property type="gene ID" value="PGSC0003DMG400039610"/>
</dbReference>
<dbReference type="InParanoid" id="M1DJH4"/>
<protein>
    <recommendedName>
        <fullName evidence="1">Putative plant transposon protein domain-containing protein</fullName>
    </recommendedName>
</protein>
<organism evidence="2 3">
    <name type="scientific">Solanum tuberosum</name>
    <name type="common">Potato</name>
    <dbReference type="NCBI Taxonomy" id="4113"/>
    <lineage>
        <taxon>Eukaryota</taxon>
        <taxon>Viridiplantae</taxon>
        <taxon>Streptophyta</taxon>
        <taxon>Embryophyta</taxon>
        <taxon>Tracheophyta</taxon>
        <taxon>Spermatophyta</taxon>
        <taxon>Magnoliopsida</taxon>
        <taxon>eudicotyledons</taxon>
        <taxon>Gunneridae</taxon>
        <taxon>Pentapetalae</taxon>
        <taxon>asterids</taxon>
        <taxon>lamiids</taxon>
        <taxon>Solanales</taxon>
        <taxon>Solanaceae</taxon>
        <taxon>Solanoideae</taxon>
        <taxon>Solaneae</taxon>
        <taxon>Solanum</taxon>
    </lineage>
</organism>
<dbReference type="Proteomes" id="UP000011115">
    <property type="component" value="Unassembled WGS sequence"/>
</dbReference>
<dbReference type="PaxDb" id="4113-PGSC0003DMT400090039"/>
<dbReference type="EnsemblPlants" id="PGSC0003DMT400090039">
    <property type="protein sequence ID" value="PGSC0003DMT400090039"/>
    <property type="gene ID" value="PGSC0003DMG400039610"/>
</dbReference>
<dbReference type="PANTHER" id="PTHR33180:SF31">
    <property type="entry name" value="POLYPROTEIN PROTEIN"/>
    <property type="match status" value="1"/>
</dbReference>
<dbReference type="GO" id="GO:0009579">
    <property type="term" value="C:thylakoid"/>
    <property type="evidence" value="ECO:0000318"/>
    <property type="project" value="GO_Central"/>
</dbReference>
<dbReference type="Pfam" id="PF20167">
    <property type="entry name" value="Transposase_32"/>
    <property type="match status" value="1"/>
</dbReference>
<dbReference type="AlphaFoldDB" id="M1DJH4"/>
<evidence type="ECO:0000313" key="3">
    <source>
        <dbReference type="Proteomes" id="UP000011115"/>
    </source>
</evidence>
<reference evidence="2" key="2">
    <citation type="submission" date="2015-06" db="UniProtKB">
        <authorList>
            <consortium name="EnsemblPlants"/>
        </authorList>
    </citation>
    <scope>IDENTIFICATION</scope>
    <source>
        <strain evidence="2">DM1-3 516 R44</strain>
    </source>
</reference>
<dbReference type="GO" id="GO:0009523">
    <property type="term" value="C:photosystem II"/>
    <property type="evidence" value="ECO:0000318"/>
    <property type="project" value="GO_Central"/>
</dbReference>
<evidence type="ECO:0000259" key="1">
    <source>
        <dbReference type="Pfam" id="PF20167"/>
    </source>
</evidence>
<sequence>MESIKSASRGKVADLVVEIDVDRRLDSHINWWACKTQRVCQMIEWVTPFLRARIVNWPNLANRVKSEYSGGPPPKLMNILKTEGLMTILEEKHLSTDGVIDRYPEIMDCLKSHKFQIFTKPCGPYIPSWVREFYSVYSALIPQGKKPTCNFKSIDYMVVRGWKVKCDSATINTVLGVSTHINDDCQHMIRTKKLDIMKKWLAPLISDGTPKWLKAGAPIEKKDLNVAARYWFGFINNMIMPS</sequence>
<reference evidence="3" key="1">
    <citation type="journal article" date="2011" name="Nature">
        <title>Genome sequence and analysis of the tuber crop potato.</title>
        <authorList>
            <consortium name="The Potato Genome Sequencing Consortium"/>
        </authorList>
    </citation>
    <scope>NUCLEOTIDE SEQUENCE [LARGE SCALE GENOMIC DNA]</scope>
    <source>
        <strain evidence="3">cv. DM1-3 516 R44</strain>
    </source>
</reference>